<feature type="chain" id="PRO_5038501601" description="PknH-like extracellular domain-containing protein" evidence="2">
    <location>
        <begin position="22"/>
        <end position="196"/>
    </location>
</feature>
<keyword evidence="4" id="KW-1185">Reference proteome</keyword>
<dbReference type="PROSITE" id="PS51257">
    <property type="entry name" value="PROKAR_LIPOPROTEIN"/>
    <property type="match status" value="1"/>
</dbReference>
<evidence type="ECO:0008006" key="5">
    <source>
        <dbReference type="Google" id="ProtNLM"/>
    </source>
</evidence>
<accession>A0A1H3K045</accession>
<proteinExistence type="predicted"/>
<dbReference type="OrthoDB" id="3689832at2"/>
<name>A0A1H3K045_9PSEU</name>
<feature type="signal peptide" evidence="2">
    <location>
        <begin position="1"/>
        <end position="21"/>
    </location>
</feature>
<dbReference type="AlphaFoldDB" id="A0A1H3K045"/>
<dbReference type="STRING" id="589385.SAMN05421504_105606"/>
<protein>
    <recommendedName>
        <fullName evidence="5">PknH-like extracellular domain-containing protein</fullName>
    </recommendedName>
</protein>
<dbReference type="EMBL" id="FNON01000005">
    <property type="protein sequence ID" value="SDY45580.1"/>
    <property type="molecule type" value="Genomic_DNA"/>
</dbReference>
<keyword evidence="2" id="KW-0732">Signal</keyword>
<evidence type="ECO:0000256" key="1">
    <source>
        <dbReference type="SAM" id="MobiDB-lite"/>
    </source>
</evidence>
<evidence type="ECO:0000313" key="4">
    <source>
        <dbReference type="Proteomes" id="UP000199515"/>
    </source>
</evidence>
<dbReference type="RefSeq" id="WP_091292932.1">
    <property type="nucleotide sequence ID" value="NZ_FNON01000005.1"/>
</dbReference>
<reference evidence="3 4" key="1">
    <citation type="submission" date="2016-10" db="EMBL/GenBank/DDBJ databases">
        <authorList>
            <person name="de Groot N.N."/>
        </authorList>
    </citation>
    <scope>NUCLEOTIDE SEQUENCE [LARGE SCALE GENOMIC DNA]</scope>
    <source>
        <strain evidence="3 4">CPCC 202699</strain>
    </source>
</reference>
<evidence type="ECO:0000256" key="2">
    <source>
        <dbReference type="SAM" id="SignalP"/>
    </source>
</evidence>
<gene>
    <name evidence="3" type="ORF">SAMN05421504_105606</name>
</gene>
<feature type="compositionally biased region" description="Pro residues" evidence="1">
    <location>
        <begin position="40"/>
        <end position="54"/>
    </location>
</feature>
<evidence type="ECO:0000313" key="3">
    <source>
        <dbReference type="EMBL" id="SDY45580.1"/>
    </source>
</evidence>
<organism evidence="3 4">
    <name type="scientific">Amycolatopsis xylanica</name>
    <dbReference type="NCBI Taxonomy" id="589385"/>
    <lineage>
        <taxon>Bacteria</taxon>
        <taxon>Bacillati</taxon>
        <taxon>Actinomycetota</taxon>
        <taxon>Actinomycetes</taxon>
        <taxon>Pseudonocardiales</taxon>
        <taxon>Pseudonocardiaceae</taxon>
        <taxon>Amycolatopsis</taxon>
    </lineage>
</organism>
<sequence length="196" mass="19950">MPRRGAAVVAAVALLGLSGCADRPNDLDTYYDDPTTSVKPPSPSATPVPPPPRPSASASVERPVLLTAADLAEEGVERASVGPAKGCLAELPDNVIGEAAWWYPTGASLNQRVVSFPPKGAGAALKAVKCDGQQHTIPAQPGVDAQRVWCTGPTCTVLLAKGATLSAVQVTAGSAARALDAAKRLAPLAAEKLDQV</sequence>
<dbReference type="Proteomes" id="UP000199515">
    <property type="component" value="Unassembled WGS sequence"/>
</dbReference>
<feature type="region of interest" description="Disordered" evidence="1">
    <location>
        <begin position="19"/>
        <end position="61"/>
    </location>
</feature>